<proteinExistence type="predicted"/>
<gene>
    <name evidence="2" type="ORF">CC78DRAFT_616241</name>
</gene>
<dbReference type="Proteomes" id="UP000800093">
    <property type="component" value="Unassembled WGS sequence"/>
</dbReference>
<sequence length="99" mass="10352">MKTFVTVVVLANSFSAVLGNPVIVPRTDVSPKYACTNHSDCGVVTAYNCCGMIEVCARTDAVFTRKEGCPNGGMSVCGWRVPEGCGCNIELGACATNVL</sequence>
<comment type="caution">
    <text evidence="2">The sequence shown here is derived from an EMBL/GenBank/DDBJ whole genome shotgun (WGS) entry which is preliminary data.</text>
</comment>
<feature type="chain" id="PRO_5040511947" evidence="1">
    <location>
        <begin position="20"/>
        <end position="99"/>
    </location>
</feature>
<name>A0A9P4K9J6_9PLEO</name>
<accession>A0A9P4K9J6</accession>
<organism evidence="2 3">
    <name type="scientific">Lojkania enalia</name>
    <dbReference type="NCBI Taxonomy" id="147567"/>
    <lineage>
        <taxon>Eukaryota</taxon>
        <taxon>Fungi</taxon>
        <taxon>Dikarya</taxon>
        <taxon>Ascomycota</taxon>
        <taxon>Pezizomycotina</taxon>
        <taxon>Dothideomycetes</taxon>
        <taxon>Pleosporomycetidae</taxon>
        <taxon>Pleosporales</taxon>
        <taxon>Pleosporales incertae sedis</taxon>
        <taxon>Lojkania</taxon>
    </lineage>
</organism>
<evidence type="ECO:0000313" key="2">
    <source>
        <dbReference type="EMBL" id="KAF2265102.1"/>
    </source>
</evidence>
<reference evidence="3" key="1">
    <citation type="journal article" date="2020" name="Stud. Mycol.">
        <title>101 Dothideomycetes genomes: A test case for predicting lifestyles and emergence of pathogens.</title>
        <authorList>
            <person name="Haridas S."/>
            <person name="Albert R."/>
            <person name="Binder M."/>
            <person name="Bloem J."/>
            <person name="LaButti K."/>
            <person name="Salamov A."/>
            <person name="Andreopoulos B."/>
            <person name="Baker S."/>
            <person name="Barry K."/>
            <person name="Bills G."/>
            <person name="Bluhm B."/>
            <person name="Cannon C."/>
            <person name="Castanera R."/>
            <person name="Culley D."/>
            <person name="Daum C."/>
            <person name="Ezra D."/>
            <person name="Gonzalez J."/>
            <person name="Henrissat B."/>
            <person name="Kuo A."/>
            <person name="Liang C."/>
            <person name="Lipzen A."/>
            <person name="Lutzoni F."/>
            <person name="Magnuson J."/>
            <person name="Mondo S."/>
            <person name="Nolan M."/>
            <person name="Ohm R."/>
            <person name="Pangilinan J."/>
            <person name="Park H.-J."/>
            <person name="Ramirez L."/>
            <person name="Alfaro M."/>
            <person name="Sun H."/>
            <person name="Tritt A."/>
            <person name="Yoshinaga Y."/>
            <person name="Zwiers L.-H."/>
            <person name="Turgeon B."/>
            <person name="Goodwin S."/>
            <person name="Spatafora J."/>
            <person name="Crous P."/>
            <person name="Grigoriev I."/>
        </authorList>
    </citation>
    <scope>NUCLEOTIDE SEQUENCE [LARGE SCALE GENOMIC DNA]</scope>
    <source>
        <strain evidence="3">CBS 304.66</strain>
    </source>
</reference>
<dbReference type="OrthoDB" id="3921271at2759"/>
<dbReference type="AlphaFoldDB" id="A0A9P4K9J6"/>
<feature type="signal peptide" evidence="1">
    <location>
        <begin position="1"/>
        <end position="19"/>
    </location>
</feature>
<protein>
    <submittedName>
        <fullName evidence="2">Uncharacterized protein</fullName>
    </submittedName>
</protein>
<dbReference type="EMBL" id="ML986611">
    <property type="protein sequence ID" value="KAF2265102.1"/>
    <property type="molecule type" value="Genomic_DNA"/>
</dbReference>
<evidence type="ECO:0000313" key="3">
    <source>
        <dbReference type="Proteomes" id="UP000800093"/>
    </source>
</evidence>
<keyword evidence="3" id="KW-1185">Reference proteome</keyword>
<keyword evidence="1" id="KW-0732">Signal</keyword>
<evidence type="ECO:0000256" key="1">
    <source>
        <dbReference type="SAM" id="SignalP"/>
    </source>
</evidence>